<dbReference type="InterPro" id="IPR036291">
    <property type="entry name" value="NAD(P)-bd_dom_sf"/>
</dbReference>
<dbReference type="OrthoDB" id="9781031at2"/>
<evidence type="ECO:0000313" key="4">
    <source>
        <dbReference type="EMBL" id="SHF24695.1"/>
    </source>
</evidence>
<dbReference type="Gene3D" id="3.40.50.720">
    <property type="entry name" value="NAD(P)-binding Rossmann-like Domain"/>
    <property type="match status" value="1"/>
</dbReference>
<dbReference type="Pfam" id="PF01408">
    <property type="entry name" value="GFO_IDH_MocA"/>
    <property type="match status" value="1"/>
</dbReference>
<dbReference type="EMBL" id="FQUO01000006">
    <property type="protein sequence ID" value="SHF24695.1"/>
    <property type="molecule type" value="Genomic_DNA"/>
</dbReference>
<feature type="chain" id="PRO_5012951401" evidence="1">
    <location>
        <begin position="28"/>
        <end position="462"/>
    </location>
</feature>
<dbReference type="GO" id="GO:0000166">
    <property type="term" value="F:nucleotide binding"/>
    <property type="evidence" value="ECO:0007669"/>
    <property type="project" value="InterPro"/>
</dbReference>
<dbReference type="Pfam" id="PF02894">
    <property type="entry name" value="GFO_IDH_MocA_C"/>
    <property type="match status" value="1"/>
</dbReference>
<feature type="domain" description="Gfo/Idh/MocA-like oxidoreductase N-terminal" evidence="2">
    <location>
        <begin position="33"/>
        <end position="155"/>
    </location>
</feature>
<dbReference type="SUPFAM" id="SSF51735">
    <property type="entry name" value="NAD(P)-binding Rossmann-fold domains"/>
    <property type="match status" value="1"/>
</dbReference>
<feature type="signal peptide" evidence="1">
    <location>
        <begin position="1"/>
        <end position="27"/>
    </location>
</feature>
<evidence type="ECO:0000313" key="5">
    <source>
        <dbReference type="Proteomes" id="UP000184368"/>
    </source>
</evidence>
<dbReference type="Proteomes" id="UP000184368">
    <property type="component" value="Unassembled WGS sequence"/>
</dbReference>
<dbReference type="PANTHER" id="PTHR43377">
    <property type="entry name" value="BILIVERDIN REDUCTASE A"/>
    <property type="match status" value="1"/>
</dbReference>
<evidence type="ECO:0000259" key="2">
    <source>
        <dbReference type="Pfam" id="PF01408"/>
    </source>
</evidence>
<dbReference type="InterPro" id="IPR004104">
    <property type="entry name" value="Gfo/Idh/MocA-like_OxRdtase_C"/>
</dbReference>
<dbReference type="PANTHER" id="PTHR43377:SF2">
    <property type="entry name" value="BINDING ROSSMANN FOLD OXIDOREDUCTASE, PUTATIVE (AFU_ORTHOLOGUE AFUA_4G00560)-RELATED"/>
    <property type="match status" value="1"/>
</dbReference>
<accession>A0A1M5A3B7</accession>
<dbReference type="RefSeq" id="WP_073042298.1">
    <property type="nucleotide sequence ID" value="NZ_FQUO01000006.1"/>
</dbReference>
<reference evidence="4 5" key="1">
    <citation type="submission" date="2016-11" db="EMBL/GenBank/DDBJ databases">
        <authorList>
            <person name="Jaros S."/>
            <person name="Januszkiewicz K."/>
            <person name="Wedrychowicz H."/>
        </authorList>
    </citation>
    <scope>NUCLEOTIDE SEQUENCE [LARGE SCALE GENOMIC DNA]</scope>
    <source>
        <strain evidence="4 5">DSM 26897</strain>
    </source>
</reference>
<dbReference type="InterPro" id="IPR051450">
    <property type="entry name" value="Gfo/Idh/MocA_Oxidoreductases"/>
</dbReference>
<feature type="domain" description="Gfo/Idh/MocA-like oxidoreductase C-terminal" evidence="3">
    <location>
        <begin position="167"/>
        <end position="449"/>
    </location>
</feature>
<keyword evidence="5" id="KW-1185">Reference proteome</keyword>
<evidence type="ECO:0000259" key="3">
    <source>
        <dbReference type="Pfam" id="PF02894"/>
    </source>
</evidence>
<dbReference type="InterPro" id="IPR000683">
    <property type="entry name" value="Gfo/Idh/MocA-like_OxRdtase_N"/>
</dbReference>
<dbReference type="PROSITE" id="PS51318">
    <property type="entry name" value="TAT"/>
    <property type="match status" value="1"/>
</dbReference>
<gene>
    <name evidence="4" type="ORF">SAMN05444008_10696</name>
</gene>
<proteinExistence type="predicted"/>
<protein>
    <submittedName>
        <fullName evidence="4">Predicted dehydrogenase</fullName>
    </submittedName>
</protein>
<organism evidence="4 5">
    <name type="scientific">Cnuella takakiae</name>
    <dbReference type="NCBI Taxonomy" id="1302690"/>
    <lineage>
        <taxon>Bacteria</taxon>
        <taxon>Pseudomonadati</taxon>
        <taxon>Bacteroidota</taxon>
        <taxon>Chitinophagia</taxon>
        <taxon>Chitinophagales</taxon>
        <taxon>Chitinophagaceae</taxon>
        <taxon>Cnuella</taxon>
    </lineage>
</organism>
<dbReference type="InterPro" id="IPR006311">
    <property type="entry name" value="TAT_signal"/>
</dbReference>
<sequence length="462" mass="52291">MERRTFLRNTALATAGTMASGMIPAFAAAPKKKLALVGTGHRGTGFWGKPVVNNFKDITTFVGLCDVNPGRLAYAKAKMGVDCPTFSDFEEMMRVTKPDVVIVTTVDATHDHFIVRAMELGADVITEKPMTTDDIKCRHILETEKKTGRKVIVGFNYRHGPHMIKIKELLAANRVGKITSVDFNWMLNVYHGADYFRRWHGIVAKSGSLWVHKASHHFDLLNWWLDSDPVEVTAQGALELYGKNNAFRGTKCRGCEHKPKCKFYKDITTDDWLNNLYVKNEQHDGYLRDGCVFRNEIDIWDKMTAQIKYANGVMVNYSLTTYSPYEGWRIAFNGKDGRLESWEDIPYLEGQVNQEARHAAEMEQNKDVVKGKYREIMVMDNFAKEHQMIQIPQYAGGHGGGDQRMQERIFRNPTDNPHRILAGTRDGAMSLLIGVAARKSIAEKRTVQIGELTDLVPSANRV</sequence>
<dbReference type="Gene3D" id="3.30.360.10">
    <property type="entry name" value="Dihydrodipicolinate Reductase, domain 2"/>
    <property type="match status" value="1"/>
</dbReference>
<dbReference type="AlphaFoldDB" id="A0A1M5A3B7"/>
<dbReference type="STRING" id="1302690.BUE76_09550"/>
<dbReference type="SUPFAM" id="SSF55347">
    <property type="entry name" value="Glyceraldehyde-3-phosphate dehydrogenase-like, C-terminal domain"/>
    <property type="match status" value="1"/>
</dbReference>
<keyword evidence="1" id="KW-0732">Signal</keyword>
<evidence type="ECO:0000256" key="1">
    <source>
        <dbReference type="SAM" id="SignalP"/>
    </source>
</evidence>
<name>A0A1M5A3B7_9BACT</name>